<evidence type="ECO:0000313" key="4">
    <source>
        <dbReference type="Proteomes" id="UP000269721"/>
    </source>
</evidence>
<organism evidence="3 4">
    <name type="scientific">Blyttiomyces helicus</name>
    <dbReference type="NCBI Taxonomy" id="388810"/>
    <lineage>
        <taxon>Eukaryota</taxon>
        <taxon>Fungi</taxon>
        <taxon>Fungi incertae sedis</taxon>
        <taxon>Chytridiomycota</taxon>
        <taxon>Chytridiomycota incertae sedis</taxon>
        <taxon>Chytridiomycetes</taxon>
        <taxon>Chytridiomycetes incertae sedis</taxon>
        <taxon>Blyttiomyces</taxon>
    </lineage>
</organism>
<gene>
    <name evidence="3" type="ORF">BDK51DRAFT_30844</name>
</gene>
<feature type="signal peptide" evidence="2">
    <location>
        <begin position="1"/>
        <end position="18"/>
    </location>
</feature>
<keyword evidence="2" id="KW-0732">Signal</keyword>
<reference evidence="4" key="1">
    <citation type="journal article" date="2018" name="Nat. Microbiol.">
        <title>Leveraging single-cell genomics to expand the fungal tree of life.</title>
        <authorList>
            <person name="Ahrendt S.R."/>
            <person name="Quandt C.A."/>
            <person name="Ciobanu D."/>
            <person name="Clum A."/>
            <person name="Salamov A."/>
            <person name="Andreopoulos B."/>
            <person name="Cheng J.F."/>
            <person name="Woyke T."/>
            <person name="Pelin A."/>
            <person name="Henrissat B."/>
            <person name="Reynolds N.K."/>
            <person name="Benny G.L."/>
            <person name="Smith M.E."/>
            <person name="James T.Y."/>
            <person name="Grigoriev I.V."/>
        </authorList>
    </citation>
    <scope>NUCLEOTIDE SEQUENCE [LARGE SCALE GENOMIC DNA]</scope>
</reference>
<feature type="chain" id="PRO_5020932701" evidence="2">
    <location>
        <begin position="19"/>
        <end position="530"/>
    </location>
</feature>
<dbReference type="Proteomes" id="UP000269721">
    <property type="component" value="Unassembled WGS sequence"/>
</dbReference>
<evidence type="ECO:0000256" key="2">
    <source>
        <dbReference type="SAM" id="SignalP"/>
    </source>
</evidence>
<evidence type="ECO:0000313" key="3">
    <source>
        <dbReference type="EMBL" id="RKO91190.1"/>
    </source>
</evidence>
<feature type="region of interest" description="Disordered" evidence="1">
    <location>
        <begin position="78"/>
        <end position="107"/>
    </location>
</feature>
<name>A0A4P9WJ76_9FUNG</name>
<feature type="compositionally biased region" description="Polar residues" evidence="1">
    <location>
        <begin position="141"/>
        <end position="154"/>
    </location>
</feature>
<feature type="compositionally biased region" description="Basic and acidic residues" evidence="1">
    <location>
        <begin position="81"/>
        <end position="91"/>
    </location>
</feature>
<feature type="compositionally biased region" description="Basic and acidic residues" evidence="1">
    <location>
        <begin position="130"/>
        <end position="140"/>
    </location>
</feature>
<evidence type="ECO:0000256" key="1">
    <source>
        <dbReference type="SAM" id="MobiDB-lite"/>
    </source>
</evidence>
<accession>A0A4P9WJ76</accession>
<dbReference type="EMBL" id="KZ995188">
    <property type="protein sequence ID" value="RKO91190.1"/>
    <property type="molecule type" value="Genomic_DNA"/>
</dbReference>
<keyword evidence="4" id="KW-1185">Reference proteome</keyword>
<sequence length="530" mass="58096">MQALLGDILGALASLAAGGLSLDGGHLRRLTWVLTLRPAVLAAPSLFFADRRAAAPRLLPTGRLDGIAEYAAGDEAVGGGERYRDGGGGHEGDEEDGVNPGGVHGDKYWKDSTVRAAAGPKSWLCLSENRSTHHREESRSTYETVTRPVSTSERTGGPRKVQSKSRRGSLPSSWASSAKPLATPLRPALYPLHKTTIYIIQTVNDPGASRLIRQWVSAWLPPTTKAYNILLVHFPHQFLAPITGIKNNVEHAGLRRRGMKGCYSKNDAQDLHREQNTFDCNSHDVSTGSLAFRASMKDAQTVIVVLKSETPFIAERISRFRLQELNTVECEPIAQNVAASLTIRYVHRKFGPALLLDVESKHDNPDRHRCFEEQNTSFCSEDSTFPLRSRTRLNTSLAETLGPCIQQSEALMAHLSGDAAKDFCSRAFINSSDYLKGTRDGSDGCVIEGWLRGVGRRRGRSCRCPLLNNDKSRSFTARVDQSSAAKIAHRKRMPIRESEAPMALLSGDAAKHSCSGSLIKSLGFRKAMRD</sequence>
<protein>
    <submittedName>
        <fullName evidence="3">Uncharacterized protein</fullName>
    </submittedName>
</protein>
<feature type="region of interest" description="Disordered" evidence="1">
    <location>
        <begin position="129"/>
        <end position="178"/>
    </location>
</feature>
<dbReference type="AlphaFoldDB" id="A0A4P9WJ76"/>
<proteinExistence type="predicted"/>